<organism evidence="2 3">
    <name type="scientific">Cordyceps militaris (strain CM01)</name>
    <name type="common">Caterpillar fungus</name>
    <dbReference type="NCBI Taxonomy" id="983644"/>
    <lineage>
        <taxon>Eukaryota</taxon>
        <taxon>Fungi</taxon>
        <taxon>Dikarya</taxon>
        <taxon>Ascomycota</taxon>
        <taxon>Pezizomycotina</taxon>
        <taxon>Sordariomycetes</taxon>
        <taxon>Hypocreomycetidae</taxon>
        <taxon>Hypocreales</taxon>
        <taxon>Cordycipitaceae</taxon>
        <taxon>Cordyceps</taxon>
    </lineage>
</organism>
<dbReference type="EMBL" id="JH126400">
    <property type="protein sequence ID" value="EGX94644.1"/>
    <property type="molecule type" value="Genomic_DNA"/>
</dbReference>
<dbReference type="VEuPathDB" id="FungiDB:CCM_02915"/>
<keyword evidence="3" id="KW-1185">Reference proteome</keyword>
<feature type="compositionally biased region" description="Basic residues" evidence="1">
    <location>
        <begin position="9"/>
        <end position="21"/>
    </location>
</feature>
<dbReference type="KEGG" id="cmt:CCM_02915"/>
<evidence type="ECO:0000313" key="3">
    <source>
        <dbReference type="Proteomes" id="UP000001610"/>
    </source>
</evidence>
<evidence type="ECO:0000256" key="1">
    <source>
        <dbReference type="SAM" id="MobiDB-lite"/>
    </source>
</evidence>
<dbReference type="InParanoid" id="G3JCI3"/>
<proteinExistence type="predicted"/>
<dbReference type="Proteomes" id="UP000001610">
    <property type="component" value="Unassembled WGS sequence"/>
</dbReference>
<evidence type="ECO:0000313" key="2">
    <source>
        <dbReference type="EMBL" id="EGX94644.1"/>
    </source>
</evidence>
<gene>
    <name evidence="2" type="ORF">CCM_02915</name>
</gene>
<dbReference type="HOGENOM" id="CLU_2291561_0_0_1"/>
<protein>
    <submittedName>
        <fullName evidence="2">Uncharacterized protein</fullName>
    </submittedName>
</protein>
<reference evidence="2 3" key="1">
    <citation type="journal article" date="2011" name="Genome Biol.">
        <title>Genome sequence of the insect pathogenic fungus Cordyceps militaris, a valued traditional Chinese medicine.</title>
        <authorList>
            <person name="Zheng P."/>
            <person name="Xia Y."/>
            <person name="Xiao G."/>
            <person name="Xiong C."/>
            <person name="Hu X."/>
            <person name="Zhang S."/>
            <person name="Zheng H."/>
            <person name="Huang Y."/>
            <person name="Zhou Y."/>
            <person name="Wang S."/>
            <person name="Zhao G.P."/>
            <person name="Liu X."/>
            <person name="St Leger R.J."/>
            <person name="Wang C."/>
        </authorList>
    </citation>
    <scope>NUCLEOTIDE SEQUENCE [LARGE SCALE GENOMIC DNA]</scope>
    <source>
        <strain evidence="2 3">CM01</strain>
    </source>
</reference>
<sequence length="101" mass="11363">MPTLSSKAMYHHQLKPYRPKNKSSEFSAPRTSLRVPVATTFGFPPVPEADFGHAATDWAAMERRWLAPRPSYQSPLFGNGLLETVTRLRAFRHGGHKKSLS</sequence>
<feature type="region of interest" description="Disordered" evidence="1">
    <location>
        <begin position="1"/>
        <end position="29"/>
    </location>
</feature>
<dbReference type="RefSeq" id="XP_006668130.1">
    <property type="nucleotide sequence ID" value="XM_006668067.1"/>
</dbReference>
<dbReference type="GeneID" id="18164942"/>
<accession>G3JCI3</accession>
<dbReference type="AlphaFoldDB" id="G3JCI3"/>
<name>G3JCI3_CORMM</name>